<gene>
    <name evidence="4" type="ORF">HCU67_09015</name>
</gene>
<reference evidence="4 5" key="1">
    <citation type="submission" date="2020-04" db="EMBL/GenBank/DDBJ databases">
        <authorList>
            <person name="Yoon J."/>
        </authorList>
    </citation>
    <scope>NUCLEOTIDE SEQUENCE [LARGE SCALE GENOMIC DNA]</scope>
    <source>
        <strain evidence="4 5">DJ-13</strain>
    </source>
</reference>
<name>A0ABX1GQA5_9FLAO</name>
<keyword evidence="2" id="KW-1133">Transmembrane helix</keyword>
<dbReference type="InterPro" id="IPR025645">
    <property type="entry name" value="DUF4349"/>
</dbReference>
<dbReference type="Proteomes" id="UP000718451">
    <property type="component" value="Unassembled WGS sequence"/>
</dbReference>
<evidence type="ECO:0000313" key="4">
    <source>
        <dbReference type="EMBL" id="NKI32079.1"/>
    </source>
</evidence>
<evidence type="ECO:0000259" key="3">
    <source>
        <dbReference type="Pfam" id="PF14257"/>
    </source>
</evidence>
<protein>
    <submittedName>
        <fullName evidence="4">DUF4349 domain-containing protein</fullName>
    </submittedName>
</protein>
<keyword evidence="2" id="KW-0812">Transmembrane</keyword>
<proteinExistence type="predicted"/>
<organism evidence="4 5">
    <name type="scientific">Croceivirga thetidis</name>
    <dbReference type="NCBI Taxonomy" id="2721623"/>
    <lineage>
        <taxon>Bacteria</taxon>
        <taxon>Pseudomonadati</taxon>
        <taxon>Bacteroidota</taxon>
        <taxon>Flavobacteriia</taxon>
        <taxon>Flavobacteriales</taxon>
        <taxon>Flavobacteriaceae</taxon>
        <taxon>Croceivirga</taxon>
    </lineage>
</organism>
<dbReference type="Pfam" id="PF14257">
    <property type="entry name" value="DUF4349"/>
    <property type="match status" value="1"/>
</dbReference>
<comment type="caution">
    <text evidence="4">The sequence shown here is derived from an EMBL/GenBank/DDBJ whole genome shotgun (WGS) entry which is preliminary data.</text>
</comment>
<keyword evidence="1" id="KW-0175">Coiled coil</keyword>
<keyword evidence="5" id="KW-1185">Reference proteome</keyword>
<accession>A0ABX1GQA5</accession>
<evidence type="ECO:0000256" key="1">
    <source>
        <dbReference type="SAM" id="Coils"/>
    </source>
</evidence>
<sequence length="278" mass="31682">MKVFFFSFLTVLVATCGGGGSNADVANYETATAEVYDNTSELESTTKTVNEAQNRKLIWNGNVELKVNDVQESTTKVNQICEEFGGFVSGMNLNNTNYEISNTITIRVDSKNFNKVIESLKDEAEYIKSVSVTSNDVTEEYIDVQSRLNTKKEVRDRYIEILKNKTGKISEVLEAEEAIRKITEEIEAKEGRLRYLKDKIKFSTISVRLYETVSFSNEPEAYEKSFGDKSLQALKNGWKIITTLVLILINIWPLLLITIVLIWRWKWIKSKLRGGNKS</sequence>
<dbReference type="EMBL" id="JAAWWL010000002">
    <property type="protein sequence ID" value="NKI32079.1"/>
    <property type="molecule type" value="Genomic_DNA"/>
</dbReference>
<evidence type="ECO:0000313" key="5">
    <source>
        <dbReference type="Proteomes" id="UP000718451"/>
    </source>
</evidence>
<dbReference type="RefSeq" id="WP_168552303.1">
    <property type="nucleotide sequence ID" value="NZ_JAAWWL010000002.1"/>
</dbReference>
<feature type="domain" description="DUF4349" evidence="3">
    <location>
        <begin position="55"/>
        <end position="265"/>
    </location>
</feature>
<feature type="coiled-coil region" evidence="1">
    <location>
        <begin position="172"/>
        <end position="199"/>
    </location>
</feature>
<feature type="transmembrane region" description="Helical" evidence="2">
    <location>
        <begin position="240"/>
        <end position="263"/>
    </location>
</feature>
<evidence type="ECO:0000256" key="2">
    <source>
        <dbReference type="SAM" id="Phobius"/>
    </source>
</evidence>
<keyword evidence="2" id="KW-0472">Membrane</keyword>